<keyword evidence="4 7" id="KW-0472">Membrane</keyword>
<keyword evidence="2 7" id="KW-0812">Transmembrane</keyword>
<keyword evidence="10" id="KW-1185">Reference proteome</keyword>
<dbReference type="GO" id="GO:0016020">
    <property type="term" value="C:membrane"/>
    <property type="evidence" value="ECO:0007669"/>
    <property type="project" value="UniProtKB-SubCell"/>
</dbReference>
<feature type="compositionally biased region" description="Basic and acidic residues" evidence="6">
    <location>
        <begin position="229"/>
        <end position="251"/>
    </location>
</feature>
<evidence type="ECO:0000256" key="6">
    <source>
        <dbReference type="SAM" id="MobiDB-lite"/>
    </source>
</evidence>
<dbReference type="InterPro" id="IPR045119">
    <property type="entry name" value="SUN1-5"/>
</dbReference>
<reference evidence="9 10" key="1">
    <citation type="submission" date="2016-09" db="EMBL/GenBank/DDBJ databases">
        <title>Extensive genetic diversity and differential bi-allelic expression allows diatom success in the polar Southern Ocean.</title>
        <authorList>
            <consortium name="DOE Joint Genome Institute"/>
            <person name="Mock T."/>
            <person name="Otillar R.P."/>
            <person name="Strauss J."/>
            <person name="Dupont C."/>
            <person name="Frickenhaus S."/>
            <person name="Maumus F."/>
            <person name="Mcmullan M."/>
            <person name="Sanges R."/>
            <person name="Schmutz J."/>
            <person name="Toseland A."/>
            <person name="Valas R."/>
            <person name="Veluchamy A."/>
            <person name="Ward B.J."/>
            <person name="Allen A."/>
            <person name="Barry K."/>
            <person name="Falciatore A."/>
            <person name="Ferrante M."/>
            <person name="Fortunato A.E."/>
            <person name="Gloeckner G."/>
            <person name="Gruber A."/>
            <person name="Hipkin R."/>
            <person name="Janech M."/>
            <person name="Kroth P."/>
            <person name="Leese F."/>
            <person name="Lindquist E."/>
            <person name="Lyon B.R."/>
            <person name="Martin J."/>
            <person name="Mayer C."/>
            <person name="Parker M."/>
            <person name="Quesneville H."/>
            <person name="Raymond J."/>
            <person name="Uhlig C."/>
            <person name="Valentin K.U."/>
            <person name="Worden A.Z."/>
            <person name="Armbrust E.V."/>
            <person name="Bowler C."/>
            <person name="Green B."/>
            <person name="Moulton V."/>
            <person name="Van Oosterhout C."/>
            <person name="Grigoriev I."/>
        </authorList>
    </citation>
    <scope>NUCLEOTIDE SEQUENCE [LARGE SCALE GENOMIC DNA]</scope>
    <source>
        <strain evidence="9 10">CCMP1102</strain>
    </source>
</reference>
<evidence type="ECO:0000313" key="9">
    <source>
        <dbReference type="EMBL" id="OEU17590.1"/>
    </source>
</evidence>
<evidence type="ECO:0000256" key="2">
    <source>
        <dbReference type="ARBA" id="ARBA00022692"/>
    </source>
</evidence>
<feature type="region of interest" description="Disordered" evidence="6">
    <location>
        <begin position="1"/>
        <end position="126"/>
    </location>
</feature>
<feature type="compositionally biased region" description="Acidic residues" evidence="6">
    <location>
        <begin position="11"/>
        <end position="59"/>
    </location>
</feature>
<dbReference type="Pfam" id="PF07738">
    <property type="entry name" value="Sad1_UNC"/>
    <property type="match status" value="1"/>
</dbReference>
<evidence type="ECO:0000256" key="4">
    <source>
        <dbReference type="ARBA" id="ARBA00023136"/>
    </source>
</evidence>
<feature type="compositionally biased region" description="Polar residues" evidence="6">
    <location>
        <begin position="183"/>
        <end position="210"/>
    </location>
</feature>
<dbReference type="EMBL" id="KV784357">
    <property type="protein sequence ID" value="OEU17590.1"/>
    <property type="molecule type" value="Genomic_DNA"/>
</dbReference>
<dbReference type="InterPro" id="IPR012919">
    <property type="entry name" value="SUN_dom"/>
</dbReference>
<dbReference type="GO" id="GO:0005635">
    <property type="term" value="C:nuclear envelope"/>
    <property type="evidence" value="ECO:0007669"/>
    <property type="project" value="TreeGrafter"/>
</dbReference>
<dbReference type="PROSITE" id="PS51469">
    <property type="entry name" value="SUN"/>
    <property type="match status" value="1"/>
</dbReference>
<dbReference type="KEGG" id="fcy:FRACYDRAFT_238012"/>
<dbReference type="Proteomes" id="UP000095751">
    <property type="component" value="Unassembled WGS sequence"/>
</dbReference>
<dbReference type="PANTHER" id="PTHR12911:SF8">
    <property type="entry name" value="KLAROID PROTEIN-RELATED"/>
    <property type="match status" value="1"/>
</dbReference>
<feature type="compositionally biased region" description="Acidic residues" evidence="6">
    <location>
        <begin position="299"/>
        <end position="308"/>
    </location>
</feature>
<evidence type="ECO:0000256" key="3">
    <source>
        <dbReference type="ARBA" id="ARBA00022989"/>
    </source>
</evidence>
<gene>
    <name evidence="9" type="ORF">FRACYDRAFT_238012</name>
</gene>
<protein>
    <recommendedName>
        <fullName evidence="8">SUN domain-containing protein</fullName>
    </recommendedName>
</protein>
<sequence length="850" mass="94859">MAKKRAASTSDSDEVKEEDDAVMNGDEVDDDEVDNDNDNDEEEDEDEEMEDDENEEDENPVGSPSPLTKKDMTLRSGRRKRRRSKETTGMTPPETIKKTKRARKSALTTNKKSQLDTVENGKNNKKLSPVAAAVTAKNTSANGGGEEPVLDVAATAAGEDNGGTNSTARRISFSQHPVPPSDIPTTNMTGLTKSVTKSVPPNQGKNTTNGNHIDAAAVVTEQSILLKDVGTEEKEKEDKNDNDVDRHEIPIPEEKSKSLNNFISDTKSICLEFVEKVHNVIVASKLFKNGSADANEIPIPEEEEEEEEKNTAEDTISSTTWSSRLLWLLCFSILSTVSIGLVLPPMMKLTEYLVPLDDSILPPPPKIPTSQQSVQVNVDDGDKEEEETIIETDESLLEELQKWNDGLLDELKKLKEAEDEYNSSTKGLTTHYNDVMERFQGIKELLVNREEKVDERLEELIKLEALLVGHKGSHDDPDLHDKIQKMTQEVIGKTLMTTSSIALWDHLVDYDTDCGPEVIGVRDEEKDETDEPRLSTQLLEEKESSLTLRSTITAEKFIGGAVAEDRVRKWVEAQISKSIKEDGDAIEALEEINVFVQKLSESVGNVVTKDDDSSETDLLVTKIVQSRLDVDRADTTGIFDHASLKNGAEIIYGGKRGTSKSLIDYLPIFNRILQNVHLRFYGFGPEAALTATYPPHTLGQCWSFQQTPLKEQLKDRQIFQKDGAVPDDFKRGNFGTLTIRLPSPIYVESVVIEHPSMLFTTQSDSAIRSFRIVGHEDDMASASSKAWNLGSFEYNIQKNKQNDYLQEFEVATTVFGKEIPRLHAISLAIDSNYGHEYACLYRFRVHGYDE</sequence>
<dbReference type="Gene3D" id="2.60.120.260">
    <property type="entry name" value="Galactose-binding domain-like"/>
    <property type="match status" value="1"/>
</dbReference>
<evidence type="ECO:0000313" key="10">
    <source>
        <dbReference type="Proteomes" id="UP000095751"/>
    </source>
</evidence>
<dbReference type="GO" id="GO:0043495">
    <property type="term" value="F:protein-membrane adaptor activity"/>
    <property type="evidence" value="ECO:0007669"/>
    <property type="project" value="TreeGrafter"/>
</dbReference>
<feature type="compositionally biased region" description="Polar residues" evidence="6">
    <location>
        <begin position="106"/>
        <end position="121"/>
    </location>
</feature>
<feature type="region of interest" description="Disordered" evidence="6">
    <location>
        <begin position="228"/>
        <end position="251"/>
    </location>
</feature>
<feature type="region of interest" description="Disordered" evidence="6">
    <location>
        <begin position="157"/>
        <end position="210"/>
    </location>
</feature>
<dbReference type="AlphaFoldDB" id="A0A1E7FHE0"/>
<keyword evidence="5" id="KW-0175">Coiled coil</keyword>
<dbReference type="PANTHER" id="PTHR12911">
    <property type="entry name" value="SAD1/UNC-84-LIKE PROTEIN-RELATED"/>
    <property type="match status" value="1"/>
</dbReference>
<keyword evidence="3 7" id="KW-1133">Transmembrane helix</keyword>
<dbReference type="OrthoDB" id="342281at2759"/>
<accession>A0A1E7FHE0</accession>
<feature type="coiled-coil region" evidence="5">
    <location>
        <begin position="397"/>
        <end position="424"/>
    </location>
</feature>
<feature type="domain" description="SUN" evidence="8">
    <location>
        <begin position="647"/>
        <end position="850"/>
    </location>
</feature>
<proteinExistence type="predicted"/>
<evidence type="ECO:0000256" key="7">
    <source>
        <dbReference type="SAM" id="Phobius"/>
    </source>
</evidence>
<dbReference type="InParanoid" id="A0A1E7FHE0"/>
<organism evidence="9 10">
    <name type="scientific">Fragilariopsis cylindrus CCMP1102</name>
    <dbReference type="NCBI Taxonomy" id="635003"/>
    <lineage>
        <taxon>Eukaryota</taxon>
        <taxon>Sar</taxon>
        <taxon>Stramenopiles</taxon>
        <taxon>Ochrophyta</taxon>
        <taxon>Bacillariophyta</taxon>
        <taxon>Bacillariophyceae</taxon>
        <taxon>Bacillariophycidae</taxon>
        <taxon>Bacillariales</taxon>
        <taxon>Bacillariaceae</taxon>
        <taxon>Fragilariopsis</taxon>
    </lineage>
</organism>
<feature type="compositionally biased region" description="Polar residues" evidence="6">
    <location>
        <begin position="162"/>
        <end position="175"/>
    </location>
</feature>
<feature type="region of interest" description="Disordered" evidence="6">
    <location>
        <begin position="294"/>
        <end position="315"/>
    </location>
</feature>
<comment type="subcellular location">
    <subcellularLocation>
        <location evidence="1">Membrane</location>
    </subcellularLocation>
</comment>
<name>A0A1E7FHE0_9STRA</name>
<evidence type="ECO:0000256" key="1">
    <source>
        <dbReference type="ARBA" id="ARBA00004370"/>
    </source>
</evidence>
<evidence type="ECO:0000256" key="5">
    <source>
        <dbReference type="SAM" id="Coils"/>
    </source>
</evidence>
<evidence type="ECO:0000259" key="8">
    <source>
        <dbReference type="PROSITE" id="PS51469"/>
    </source>
</evidence>
<feature type="transmembrane region" description="Helical" evidence="7">
    <location>
        <begin position="325"/>
        <end position="343"/>
    </location>
</feature>